<evidence type="ECO:0000256" key="7">
    <source>
        <dbReference type="ARBA" id="ARBA00022777"/>
    </source>
</evidence>
<evidence type="ECO:0000259" key="15">
    <source>
        <dbReference type="PROSITE" id="PS50839"/>
    </source>
</evidence>
<dbReference type="InterPro" id="IPR003661">
    <property type="entry name" value="HisK_dim/P_dom"/>
</dbReference>
<keyword evidence="4" id="KW-0597">Phosphoprotein</keyword>
<feature type="chain" id="PRO_5046611696" description="histidine kinase" evidence="13">
    <location>
        <begin position="19"/>
        <end position="616"/>
    </location>
</feature>
<gene>
    <name evidence="16" type="ORF">GCM10023226_15530</name>
</gene>
<sequence>MHAVVLLLLVATATATLATHRNVEAQQEQRFQAQAERLDASLRERINAYVQVLRGSLGLMRSSGTVSRTEWDDYVRTLRLDERYPGIKSLSWAPAVAREDLPAFVARVRREQVPDSFGGQQALRDYALRRPASAVDGAAGQEAGPPPVHSPILYVAPWDDVNRRVLGVDMMRDPVRRAVMLRAARADEAVTSPRLRLSGSADDEAGFIIYTPVRRGGQLQGWLTAAFLAETFIRGVDVARASDLEFEVHDGSTDPSGAAGLLHSTAGTSDDGAPRPLEQRDTGLATSTVLPVPGGSWTVIYQAPPGFVPLVERLAPALVGVVGLLVTAAIWLLVLGVGRWRRVAGLLDEQAVGLREARAEAELATRAKSDFLASMSHEIRTPLTAVIASSDALSTTDLDDEQARYQAIIARSSSHLLEVVNDVLDLSRLEAGALQLEDEPYDLSACVADVLELVVPAAESRGVVVVADAPGVRLRGDETRLRQVLLNLVSNAVKFTGPGGEVRVLARVHDERLSVEVVDTGVGISPERIEELFAPFVQAEAGTSRRHGGSGLGLSITRRLVDAMGGVVEAESEPGVGSTFRFWVLAPVVESERESGQEATSAKSSGARTEQHPIMG</sequence>
<feature type="transmembrane region" description="Helical" evidence="12">
    <location>
        <begin position="314"/>
        <end position="337"/>
    </location>
</feature>
<reference evidence="17" key="1">
    <citation type="journal article" date="2019" name="Int. J. Syst. Evol. Microbiol.">
        <title>The Global Catalogue of Microorganisms (GCM) 10K type strain sequencing project: providing services to taxonomists for standard genome sequencing and annotation.</title>
        <authorList>
            <consortium name="The Broad Institute Genomics Platform"/>
            <consortium name="The Broad Institute Genome Sequencing Center for Infectious Disease"/>
            <person name="Wu L."/>
            <person name="Ma J."/>
        </authorList>
    </citation>
    <scope>NUCLEOTIDE SEQUENCE [LARGE SCALE GENOMIC DNA]</scope>
    <source>
        <strain evidence="17">JCM 18127</strain>
    </source>
</reference>
<feature type="region of interest" description="Disordered" evidence="11">
    <location>
        <begin position="593"/>
        <end position="616"/>
    </location>
</feature>
<feature type="domain" description="CHASE" evidence="15">
    <location>
        <begin position="146"/>
        <end position="300"/>
    </location>
</feature>
<evidence type="ECO:0000256" key="12">
    <source>
        <dbReference type="SAM" id="Phobius"/>
    </source>
</evidence>
<evidence type="ECO:0000256" key="10">
    <source>
        <dbReference type="ARBA" id="ARBA00023136"/>
    </source>
</evidence>
<name>A0ABP8W4U3_9ACTN</name>
<keyword evidence="7" id="KW-0418">Kinase</keyword>
<dbReference type="Proteomes" id="UP001500621">
    <property type="component" value="Unassembled WGS sequence"/>
</dbReference>
<dbReference type="PRINTS" id="PR00344">
    <property type="entry name" value="BCTRLSENSOR"/>
</dbReference>
<comment type="catalytic activity">
    <reaction evidence="1">
        <text>ATP + protein L-histidine = ADP + protein N-phospho-L-histidine.</text>
        <dbReference type="EC" id="2.7.13.3"/>
    </reaction>
</comment>
<feature type="signal peptide" evidence="13">
    <location>
        <begin position="1"/>
        <end position="18"/>
    </location>
</feature>
<dbReference type="PANTHER" id="PTHR43047:SF72">
    <property type="entry name" value="OSMOSENSING HISTIDINE PROTEIN KINASE SLN1"/>
    <property type="match status" value="1"/>
</dbReference>
<accession>A0ABP8W4U3</accession>
<evidence type="ECO:0000256" key="4">
    <source>
        <dbReference type="ARBA" id="ARBA00022553"/>
    </source>
</evidence>
<evidence type="ECO:0000256" key="9">
    <source>
        <dbReference type="ARBA" id="ARBA00023012"/>
    </source>
</evidence>
<organism evidence="16 17">
    <name type="scientific">Nocardioides nanhaiensis</name>
    <dbReference type="NCBI Taxonomy" id="1476871"/>
    <lineage>
        <taxon>Bacteria</taxon>
        <taxon>Bacillati</taxon>
        <taxon>Actinomycetota</taxon>
        <taxon>Actinomycetes</taxon>
        <taxon>Propionibacteriales</taxon>
        <taxon>Nocardioidaceae</taxon>
        <taxon>Nocardioides</taxon>
    </lineage>
</organism>
<dbReference type="Pfam" id="PF00512">
    <property type="entry name" value="HisKA"/>
    <property type="match status" value="1"/>
</dbReference>
<dbReference type="Gene3D" id="3.30.450.350">
    <property type="entry name" value="CHASE domain"/>
    <property type="match status" value="1"/>
</dbReference>
<evidence type="ECO:0000256" key="11">
    <source>
        <dbReference type="SAM" id="MobiDB-lite"/>
    </source>
</evidence>
<evidence type="ECO:0000256" key="3">
    <source>
        <dbReference type="ARBA" id="ARBA00012438"/>
    </source>
</evidence>
<keyword evidence="9" id="KW-0902">Two-component regulatory system</keyword>
<keyword evidence="17" id="KW-1185">Reference proteome</keyword>
<dbReference type="RefSeq" id="WP_345264327.1">
    <property type="nucleotide sequence ID" value="NZ_BAABIM010000001.1"/>
</dbReference>
<dbReference type="Pfam" id="PF02518">
    <property type="entry name" value="HATPase_c"/>
    <property type="match status" value="1"/>
</dbReference>
<keyword evidence="10 12" id="KW-0472">Membrane</keyword>
<dbReference type="Gene3D" id="3.30.565.10">
    <property type="entry name" value="Histidine kinase-like ATPase, C-terminal domain"/>
    <property type="match status" value="1"/>
</dbReference>
<evidence type="ECO:0000256" key="2">
    <source>
        <dbReference type="ARBA" id="ARBA00004236"/>
    </source>
</evidence>
<evidence type="ECO:0000313" key="16">
    <source>
        <dbReference type="EMBL" id="GAA4679087.1"/>
    </source>
</evidence>
<evidence type="ECO:0000256" key="1">
    <source>
        <dbReference type="ARBA" id="ARBA00000085"/>
    </source>
</evidence>
<dbReference type="InterPro" id="IPR042240">
    <property type="entry name" value="CHASE_sf"/>
</dbReference>
<dbReference type="InterPro" id="IPR006189">
    <property type="entry name" value="CHASE_dom"/>
</dbReference>
<evidence type="ECO:0000313" key="17">
    <source>
        <dbReference type="Proteomes" id="UP001500621"/>
    </source>
</evidence>
<feature type="compositionally biased region" description="Polar residues" evidence="11">
    <location>
        <begin position="597"/>
        <end position="608"/>
    </location>
</feature>
<evidence type="ECO:0000256" key="8">
    <source>
        <dbReference type="ARBA" id="ARBA00022989"/>
    </source>
</evidence>
<dbReference type="SUPFAM" id="SSF47384">
    <property type="entry name" value="Homodimeric domain of signal transducing histidine kinase"/>
    <property type="match status" value="1"/>
</dbReference>
<dbReference type="SMART" id="SM01079">
    <property type="entry name" value="CHASE"/>
    <property type="match status" value="1"/>
</dbReference>
<dbReference type="EC" id="2.7.13.3" evidence="3"/>
<keyword evidence="13" id="KW-0732">Signal</keyword>
<dbReference type="PROSITE" id="PS50109">
    <property type="entry name" value="HIS_KIN"/>
    <property type="match status" value="1"/>
</dbReference>
<keyword evidence="8 12" id="KW-1133">Transmembrane helix</keyword>
<dbReference type="InterPro" id="IPR004358">
    <property type="entry name" value="Sig_transdc_His_kin-like_C"/>
</dbReference>
<evidence type="ECO:0000256" key="6">
    <source>
        <dbReference type="ARBA" id="ARBA00022692"/>
    </source>
</evidence>
<evidence type="ECO:0000256" key="5">
    <source>
        <dbReference type="ARBA" id="ARBA00022679"/>
    </source>
</evidence>
<dbReference type="PANTHER" id="PTHR43047">
    <property type="entry name" value="TWO-COMPONENT HISTIDINE PROTEIN KINASE"/>
    <property type="match status" value="1"/>
</dbReference>
<dbReference type="EMBL" id="BAABIM010000001">
    <property type="protein sequence ID" value="GAA4679087.1"/>
    <property type="molecule type" value="Genomic_DNA"/>
</dbReference>
<comment type="subcellular location">
    <subcellularLocation>
        <location evidence="2">Cell membrane</location>
    </subcellularLocation>
</comment>
<feature type="region of interest" description="Disordered" evidence="11">
    <location>
        <begin position="249"/>
        <end position="279"/>
    </location>
</feature>
<feature type="domain" description="Histidine kinase" evidence="14">
    <location>
        <begin position="374"/>
        <end position="588"/>
    </location>
</feature>
<comment type="caution">
    <text evidence="16">The sequence shown here is derived from an EMBL/GenBank/DDBJ whole genome shotgun (WGS) entry which is preliminary data.</text>
</comment>
<dbReference type="InterPro" id="IPR003594">
    <property type="entry name" value="HATPase_dom"/>
</dbReference>
<dbReference type="CDD" id="cd16922">
    <property type="entry name" value="HATPase_EvgS-ArcB-TorS-like"/>
    <property type="match status" value="1"/>
</dbReference>
<dbReference type="Pfam" id="PF03924">
    <property type="entry name" value="CHASE"/>
    <property type="match status" value="1"/>
</dbReference>
<proteinExistence type="predicted"/>
<dbReference type="CDD" id="cd00082">
    <property type="entry name" value="HisKA"/>
    <property type="match status" value="1"/>
</dbReference>
<dbReference type="Gene3D" id="1.10.287.130">
    <property type="match status" value="1"/>
</dbReference>
<dbReference type="PROSITE" id="PS50839">
    <property type="entry name" value="CHASE"/>
    <property type="match status" value="1"/>
</dbReference>
<dbReference type="SMART" id="SM00388">
    <property type="entry name" value="HisKA"/>
    <property type="match status" value="1"/>
</dbReference>
<dbReference type="SUPFAM" id="SSF55874">
    <property type="entry name" value="ATPase domain of HSP90 chaperone/DNA topoisomerase II/histidine kinase"/>
    <property type="match status" value="1"/>
</dbReference>
<protein>
    <recommendedName>
        <fullName evidence="3">histidine kinase</fullName>
        <ecNumber evidence="3">2.7.13.3</ecNumber>
    </recommendedName>
</protein>
<keyword evidence="6 12" id="KW-0812">Transmembrane</keyword>
<keyword evidence="5" id="KW-0808">Transferase</keyword>
<dbReference type="SMART" id="SM00387">
    <property type="entry name" value="HATPase_c"/>
    <property type="match status" value="1"/>
</dbReference>
<evidence type="ECO:0000256" key="13">
    <source>
        <dbReference type="SAM" id="SignalP"/>
    </source>
</evidence>
<dbReference type="InterPro" id="IPR036097">
    <property type="entry name" value="HisK_dim/P_sf"/>
</dbReference>
<dbReference type="InterPro" id="IPR005467">
    <property type="entry name" value="His_kinase_dom"/>
</dbReference>
<dbReference type="InterPro" id="IPR036890">
    <property type="entry name" value="HATPase_C_sf"/>
</dbReference>
<evidence type="ECO:0000259" key="14">
    <source>
        <dbReference type="PROSITE" id="PS50109"/>
    </source>
</evidence>